<sequence length="555" mass="58295">MANGTGRPVSVGGAPDQVARGGAGEHAWLVPTRRARWRYRVLSALFGAVPAVAFPAPSAWPVGLVGLVPATLVIVAAVAWREAAIRAWCSGTGFFVATCYWLAPTTGPFLVVLGLALGATWMPWGVLVWTALRPRLPPRLPGVCRLGWVLVVPSAWVVGEFVRSWEGFGGPWALLGASQWNARPVLPLAAVGGTWLLSFLLAAVNLLVAAAVMPGARSPRRGPSRDWRRAGPAFAAGLLVTAMVACAAAMPIPATTGTLAVGVVQPGVVHGADARFTDGVEATRTLAGAGVDLVVWGESSVGFDLVDDQARLRQIEELSRALGVQILVNTDARRAGEDASPDDGGGGIYKSAVLVGPDGPRGRYDKMRLVPFGEYIPLRPVLGWLTAVTEAAAENRRRGDRLTVLDAGELNGRTVRLGPLICFESAFPDMARHLANDGADVIVVQSATSTFQDSWAPDQHASLAALRAVESGRPVLHATLTGVSTAFDTSGRQLFRLGTDERGAYVVDLPLAGATSTLYACLGDWVPLGSLAVVAAVALGAAVRALRRHRRATTR</sequence>
<protein>
    <recommendedName>
        <fullName evidence="8">Apolipoprotein N-acyltransferase</fullName>
        <shortName evidence="8">ALP N-acyltransferase</shortName>
        <ecNumber evidence="8">2.3.1.269</ecNumber>
    </recommendedName>
</protein>
<dbReference type="InterPro" id="IPR004563">
    <property type="entry name" value="Apolipo_AcylTrfase"/>
</dbReference>
<dbReference type="CDD" id="cd07571">
    <property type="entry name" value="ALP_N-acyl_transferase"/>
    <property type="match status" value="1"/>
</dbReference>
<evidence type="ECO:0000256" key="2">
    <source>
        <dbReference type="ARBA" id="ARBA00022475"/>
    </source>
</evidence>
<feature type="region of interest" description="Disordered" evidence="9">
    <location>
        <begin position="1"/>
        <end position="20"/>
    </location>
</feature>
<feature type="transmembrane region" description="Helical" evidence="8">
    <location>
        <begin position="233"/>
        <end position="252"/>
    </location>
</feature>
<dbReference type="AlphaFoldDB" id="A0A1S1RKX0"/>
<dbReference type="Proteomes" id="UP000179627">
    <property type="component" value="Unassembled WGS sequence"/>
</dbReference>
<keyword evidence="3 8" id="KW-0808">Transferase</keyword>
<reference evidence="12" key="1">
    <citation type="submission" date="2016-07" db="EMBL/GenBank/DDBJ databases">
        <title>Sequence Frankia sp. strain CcI1.17.</title>
        <authorList>
            <person name="Ghodhbane-Gtari F."/>
            <person name="Swanson E."/>
            <person name="Gueddou A."/>
            <person name="Morris K."/>
            <person name="Hezbri K."/>
            <person name="Ktari A."/>
            <person name="Nouioui I."/>
            <person name="Abebe-Akele F."/>
            <person name="Simpson S."/>
            <person name="Thomas K."/>
            <person name="Gtari M."/>
            <person name="Tisa L.S."/>
            <person name="Hurst S."/>
        </authorList>
    </citation>
    <scope>NUCLEOTIDE SEQUENCE [LARGE SCALE GENOMIC DNA]</scope>
    <source>
        <strain evidence="12">Cc1.17</strain>
    </source>
</reference>
<dbReference type="InterPro" id="IPR045378">
    <property type="entry name" value="LNT_N"/>
</dbReference>
<dbReference type="RefSeq" id="WP_071081986.1">
    <property type="nucleotide sequence ID" value="NZ_MBLM01000002.1"/>
</dbReference>
<keyword evidence="6 8" id="KW-0472">Membrane</keyword>
<dbReference type="InterPro" id="IPR003010">
    <property type="entry name" value="C-N_Hydrolase"/>
</dbReference>
<dbReference type="InterPro" id="IPR036526">
    <property type="entry name" value="C-N_Hydrolase_sf"/>
</dbReference>
<evidence type="ECO:0000256" key="8">
    <source>
        <dbReference type="HAMAP-Rule" id="MF_01148"/>
    </source>
</evidence>
<dbReference type="Gene3D" id="3.60.110.10">
    <property type="entry name" value="Carbon-nitrogen hydrolase"/>
    <property type="match status" value="1"/>
</dbReference>
<name>A0A1S1RKX0_9ACTN</name>
<evidence type="ECO:0000256" key="1">
    <source>
        <dbReference type="ARBA" id="ARBA00004651"/>
    </source>
</evidence>
<evidence type="ECO:0000256" key="4">
    <source>
        <dbReference type="ARBA" id="ARBA00022692"/>
    </source>
</evidence>
<feature type="transmembrane region" description="Helical" evidence="8">
    <location>
        <begin position="144"/>
        <end position="165"/>
    </location>
</feature>
<evidence type="ECO:0000313" key="12">
    <source>
        <dbReference type="Proteomes" id="UP000179627"/>
    </source>
</evidence>
<feature type="transmembrane region" description="Helical" evidence="8">
    <location>
        <begin position="37"/>
        <end position="54"/>
    </location>
</feature>
<keyword evidence="12" id="KW-1185">Reference proteome</keyword>
<dbReference type="GO" id="GO:0016410">
    <property type="term" value="F:N-acyltransferase activity"/>
    <property type="evidence" value="ECO:0007669"/>
    <property type="project" value="UniProtKB-UniRule"/>
</dbReference>
<dbReference type="GO" id="GO:0005886">
    <property type="term" value="C:plasma membrane"/>
    <property type="evidence" value="ECO:0007669"/>
    <property type="project" value="UniProtKB-SubCell"/>
</dbReference>
<dbReference type="PANTHER" id="PTHR38686">
    <property type="entry name" value="APOLIPOPROTEIN N-ACYLTRANSFERASE"/>
    <property type="match status" value="1"/>
</dbReference>
<keyword evidence="7 8" id="KW-0012">Acyltransferase</keyword>
<evidence type="ECO:0000256" key="5">
    <source>
        <dbReference type="ARBA" id="ARBA00022989"/>
    </source>
</evidence>
<evidence type="ECO:0000256" key="7">
    <source>
        <dbReference type="ARBA" id="ARBA00023315"/>
    </source>
</evidence>
<feature type="domain" description="CN hydrolase" evidence="10">
    <location>
        <begin position="259"/>
        <end position="511"/>
    </location>
</feature>
<dbReference type="GO" id="GO:0042158">
    <property type="term" value="P:lipoprotein biosynthetic process"/>
    <property type="evidence" value="ECO:0007669"/>
    <property type="project" value="UniProtKB-UniRule"/>
</dbReference>
<comment type="pathway">
    <text evidence="8">Protein modification; lipoprotein biosynthesis (N-acyl transfer).</text>
</comment>
<comment type="catalytic activity">
    <reaction evidence="8">
        <text>N-terminal S-1,2-diacyl-sn-glyceryl-L-cysteinyl-[lipoprotein] + a glycerophospholipid = N-acyl-S-1,2-diacyl-sn-glyceryl-L-cysteinyl-[lipoprotein] + a 2-acyl-sn-glycero-3-phospholipid + H(+)</text>
        <dbReference type="Rhea" id="RHEA:48228"/>
        <dbReference type="Rhea" id="RHEA-COMP:14681"/>
        <dbReference type="Rhea" id="RHEA-COMP:14684"/>
        <dbReference type="ChEBI" id="CHEBI:15378"/>
        <dbReference type="ChEBI" id="CHEBI:136912"/>
        <dbReference type="ChEBI" id="CHEBI:140656"/>
        <dbReference type="ChEBI" id="CHEBI:140657"/>
        <dbReference type="ChEBI" id="CHEBI:140660"/>
        <dbReference type="EC" id="2.3.1.269"/>
    </reaction>
</comment>
<dbReference type="PROSITE" id="PS50263">
    <property type="entry name" value="CN_HYDROLASE"/>
    <property type="match status" value="1"/>
</dbReference>
<evidence type="ECO:0000256" key="9">
    <source>
        <dbReference type="SAM" id="MobiDB-lite"/>
    </source>
</evidence>
<organism evidence="11 12">
    <name type="scientific">Parafrankia colletiae</name>
    <dbReference type="NCBI Taxonomy" id="573497"/>
    <lineage>
        <taxon>Bacteria</taxon>
        <taxon>Bacillati</taxon>
        <taxon>Actinomycetota</taxon>
        <taxon>Actinomycetes</taxon>
        <taxon>Frankiales</taxon>
        <taxon>Frankiaceae</taxon>
        <taxon>Parafrankia</taxon>
    </lineage>
</organism>
<feature type="transmembrane region" description="Helical" evidence="8">
    <location>
        <begin position="87"/>
        <end position="103"/>
    </location>
</feature>
<dbReference type="Pfam" id="PF20154">
    <property type="entry name" value="LNT_N"/>
    <property type="match status" value="1"/>
</dbReference>
<keyword evidence="11" id="KW-0449">Lipoprotein</keyword>
<dbReference type="HAMAP" id="MF_01148">
    <property type="entry name" value="Lnt"/>
    <property type="match status" value="1"/>
</dbReference>
<gene>
    <name evidence="8" type="primary">lnt</name>
    <name evidence="11" type="ORF">CC117_02175</name>
</gene>
<comment type="function">
    <text evidence="8">Catalyzes the phospholipid dependent N-acylation of the N-terminal cysteine of apolipoprotein, the last step in lipoprotein maturation.</text>
</comment>
<feature type="transmembrane region" description="Helical" evidence="8">
    <location>
        <begin position="185"/>
        <end position="212"/>
    </location>
</feature>
<dbReference type="OrthoDB" id="9804277at2"/>
<dbReference type="UniPathway" id="UPA00666"/>
<comment type="caution">
    <text evidence="11">The sequence shown here is derived from an EMBL/GenBank/DDBJ whole genome shotgun (WGS) entry which is preliminary data.</text>
</comment>
<feature type="transmembrane region" description="Helical" evidence="8">
    <location>
        <begin position="60"/>
        <end position="80"/>
    </location>
</feature>
<comment type="subcellular location">
    <subcellularLocation>
        <location evidence="1 8">Cell membrane</location>
        <topology evidence="1 8">Multi-pass membrane protein</topology>
    </subcellularLocation>
</comment>
<keyword evidence="4 8" id="KW-0812">Transmembrane</keyword>
<evidence type="ECO:0000256" key="3">
    <source>
        <dbReference type="ARBA" id="ARBA00022679"/>
    </source>
</evidence>
<comment type="similarity">
    <text evidence="8">Belongs to the CN hydrolase family. Apolipoprotein N-acyltransferase subfamily.</text>
</comment>
<evidence type="ECO:0000259" key="10">
    <source>
        <dbReference type="PROSITE" id="PS50263"/>
    </source>
</evidence>
<keyword evidence="5 8" id="KW-1133">Transmembrane helix</keyword>
<dbReference type="NCBIfam" id="TIGR00546">
    <property type="entry name" value="lnt"/>
    <property type="match status" value="1"/>
</dbReference>
<evidence type="ECO:0000256" key="6">
    <source>
        <dbReference type="ARBA" id="ARBA00023136"/>
    </source>
</evidence>
<proteinExistence type="inferred from homology"/>
<dbReference type="Pfam" id="PF00795">
    <property type="entry name" value="CN_hydrolase"/>
    <property type="match status" value="1"/>
</dbReference>
<keyword evidence="2 8" id="KW-1003">Cell membrane</keyword>
<dbReference type="EMBL" id="MBLM01000002">
    <property type="protein sequence ID" value="OHV46449.1"/>
    <property type="molecule type" value="Genomic_DNA"/>
</dbReference>
<feature type="transmembrane region" description="Helical" evidence="8">
    <location>
        <begin position="525"/>
        <end position="546"/>
    </location>
</feature>
<dbReference type="PANTHER" id="PTHR38686:SF1">
    <property type="entry name" value="APOLIPOPROTEIN N-ACYLTRANSFERASE"/>
    <property type="match status" value="1"/>
</dbReference>
<evidence type="ECO:0000313" key="11">
    <source>
        <dbReference type="EMBL" id="OHV46449.1"/>
    </source>
</evidence>
<accession>A0A1S1RKX0</accession>
<dbReference type="SUPFAM" id="SSF56317">
    <property type="entry name" value="Carbon-nitrogen hydrolase"/>
    <property type="match status" value="1"/>
</dbReference>
<dbReference type="EC" id="2.3.1.269" evidence="8"/>
<feature type="transmembrane region" description="Helical" evidence="8">
    <location>
        <begin position="109"/>
        <end position="132"/>
    </location>
</feature>